<proteinExistence type="predicted"/>
<dbReference type="EMBL" id="JAOPHQ010001282">
    <property type="protein sequence ID" value="KAK0151328.1"/>
    <property type="molecule type" value="Genomic_DNA"/>
</dbReference>
<accession>A0AA47N2R4</accession>
<evidence type="ECO:0000259" key="4">
    <source>
        <dbReference type="Pfam" id="PF13359"/>
    </source>
</evidence>
<dbReference type="Proteomes" id="UP001174136">
    <property type="component" value="Unassembled WGS sequence"/>
</dbReference>
<name>A0AA47N2R4_MERPO</name>
<dbReference type="InterPro" id="IPR027806">
    <property type="entry name" value="HARBI1_dom"/>
</dbReference>
<dbReference type="Pfam" id="PF13359">
    <property type="entry name" value="DDE_Tnp_4"/>
    <property type="match status" value="1"/>
</dbReference>
<comment type="caution">
    <text evidence="5">The sequence shown here is derived from an EMBL/GenBank/DDBJ whole genome shotgun (WGS) entry which is preliminary data.</text>
</comment>
<feature type="compositionally biased region" description="Polar residues" evidence="3">
    <location>
        <begin position="90"/>
        <end position="108"/>
    </location>
</feature>
<keyword evidence="2" id="KW-0479">Metal-binding</keyword>
<organism evidence="5 6">
    <name type="scientific">Merluccius polli</name>
    <name type="common">Benguela hake</name>
    <name type="synonym">Merluccius cadenati</name>
    <dbReference type="NCBI Taxonomy" id="89951"/>
    <lineage>
        <taxon>Eukaryota</taxon>
        <taxon>Metazoa</taxon>
        <taxon>Chordata</taxon>
        <taxon>Craniata</taxon>
        <taxon>Vertebrata</taxon>
        <taxon>Euteleostomi</taxon>
        <taxon>Actinopterygii</taxon>
        <taxon>Neopterygii</taxon>
        <taxon>Teleostei</taxon>
        <taxon>Neoteleostei</taxon>
        <taxon>Acanthomorphata</taxon>
        <taxon>Zeiogadaria</taxon>
        <taxon>Gadariae</taxon>
        <taxon>Gadiformes</taxon>
        <taxon>Gadoidei</taxon>
        <taxon>Merlucciidae</taxon>
        <taxon>Merluccius</taxon>
    </lineage>
</organism>
<dbReference type="GO" id="GO:0046872">
    <property type="term" value="F:metal ion binding"/>
    <property type="evidence" value="ECO:0007669"/>
    <property type="project" value="UniProtKB-KW"/>
</dbReference>
<reference evidence="5" key="1">
    <citation type="journal article" date="2023" name="Front. Mar. Sci.">
        <title>A new Merluccius polli reference genome to investigate the effects of global change in West African waters.</title>
        <authorList>
            <person name="Mateo J.L."/>
            <person name="Blanco-Fernandez C."/>
            <person name="Garcia-Vazquez E."/>
            <person name="Machado-Schiaffino G."/>
        </authorList>
    </citation>
    <scope>NUCLEOTIDE SEQUENCE</scope>
    <source>
        <strain evidence="5">C29</strain>
        <tissue evidence="5">Fin</tissue>
    </source>
</reference>
<evidence type="ECO:0000256" key="3">
    <source>
        <dbReference type="SAM" id="MobiDB-lite"/>
    </source>
</evidence>
<dbReference type="AlphaFoldDB" id="A0AA47N2R4"/>
<sequence>MAAGDVLATKRIAKHRVHVERAIAKIKKFKIVSGRIPNSRIGDINQIWYVNSTRERLRRDTPPVFAEPPPERKFIPQVKDLRLARENSNVRRVQNRNCTSASVQSQLR</sequence>
<keyword evidence="6" id="KW-1185">Reference proteome</keyword>
<evidence type="ECO:0000256" key="1">
    <source>
        <dbReference type="ARBA" id="ARBA00001968"/>
    </source>
</evidence>
<evidence type="ECO:0000313" key="6">
    <source>
        <dbReference type="Proteomes" id="UP001174136"/>
    </source>
</evidence>
<gene>
    <name evidence="5" type="ORF">N1851_007527</name>
</gene>
<protein>
    <recommendedName>
        <fullName evidence="4">DDE Tnp4 domain-containing protein</fullName>
    </recommendedName>
</protein>
<evidence type="ECO:0000256" key="2">
    <source>
        <dbReference type="ARBA" id="ARBA00022723"/>
    </source>
</evidence>
<feature type="domain" description="DDE Tnp4" evidence="4">
    <location>
        <begin position="4"/>
        <end position="50"/>
    </location>
</feature>
<comment type="cofactor">
    <cofactor evidence="1">
        <name>a divalent metal cation</name>
        <dbReference type="ChEBI" id="CHEBI:60240"/>
    </cofactor>
</comment>
<evidence type="ECO:0000313" key="5">
    <source>
        <dbReference type="EMBL" id="KAK0151328.1"/>
    </source>
</evidence>
<feature type="region of interest" description="Disordered" evidence="3">
    <location>
        <begin position="86"/>
        <end position="108"/>
    </location>
</feature>